<protein>
    <submittedName>
        <fullName evidence="2">Carboxymuconolactone decarboxylase family protein</fullName>
    </submittedName>
</protein>
<proteinExistence type="predicted"/>
<evidence type="ECO:0000313" key="3">
    <source>
        <dbReference type="Proteomes" id="UP000325255"/>
    </source>
</evidence>
<dbReference type="InterPro" id="IPR003779">
    <property type="entry name" value="CMD-like"/>
</dbReference>
<accession>A0A5M6ITF1</accession>
<sequence>MNKLEDLRTRREAAHRRLLALKSRTYRSFLDMERATYADGALTKKHKELVAIGISVVIDCESCMQWHIEQAATAGASFQEVLEAVEVGIEMGGGPATVSARFALEVMDSIFTGQPPATTPDN</sequence>
<dbReference type="InterPro" id="IPR029032">
    <property type="entry name" value="AhpD-like"/>
</dbReference>
<organism evidence="2 3">
    <name type="scientific">Rhodovastum atsumiense</name>
    <dbReference type="NCBI Taxonomy" id="504468"/>
    <lineage>
        <taxon>Bacteria</taxon>
        <taxon>Pseudomonadati</taxon>
        <taxon>Pseudomonadota</taxon>
        <taxon>Alphaproteobacteria</taxon>
        <taxon>Acetobacterales</taxon>
        <taxon>Acetobacteraceae</taxon>
        <taxon>Rhodovastum</taxon>
    </lineage>
</organism>
<dbReference type="AlphaFoldDB" id="A0A5M6ITF1"/>
<dbReference type="Pfam" id="PF02627">
    <property type="entry name" value="CMD"/>
    <property type="match status" value="1"/>
</dbReference>
<dbReference type="PANTHER" id="PTHR33930:SF2">
    <property type="entry name" value="BLR3452 PROTEIN"/>
    <property type="match status" value="1"/>
</dbReference>
<dbReference type="PANTHER" id="PTHR33930">
    <property type="entry name" value="ALKYL HYDROPEROXIDE REDUCTASE AHPD"/>
    <property type="match status" value="1"/>
</dbReference>
<evidence type="ECO:0000259" key="1">
    <source>
        <dbReference type="Pfam" id="PF02627"/>
    </source>
</evidence>
<dbReference type="GO" id="GO:0051920">
    <property type="term" value="F:peroxiredoxin activity"/>
    <property type="evidence" value="ECO:0007669"/>
    <property type="project" value="InterPro"/>
</dbReference>
<name>A0A5M6ITF1_9PROT</name>
<dbReference type="Gene3D" id="1.20.1290.10">
    <property type="entry name" value="AhpD-like"/>
    <property type="match status" value="1"/>
</dbReference>
<evidence type="ECO:0000313" key="2">
    <source>
        <dbReference type="EMBL" id="KAA5610828.1"/>
    </source>
</evidence>
<dbReference type="SUPFAM" id="SSF69118">
    <property type="entry name" value="AhpD-like"/>
    <property type="match status" value="1"/>
</dbReference>
<dbReference type="OrthoDB" id="1683318at2"/>
<dbReference type="RefSeq" id="WP_150042111.1">
    <property type="nucleotide sequence ID" value="NZ_OW485601.1"/>
</dbReference>
<comment type="caution">
    <text evidence="2">The sequence shown here is derived from an EMBL/GenBank/DDBJ whole genome shotgun (WGS) entry which is preliminary data.</text>
</comment>
<gene>
    <name evidence="2" type="ORF">F1189_17255</name>
</gene>
<feature type="domain" description="Carboxymuconolactone decarboxylase-like" evidence="1">
    <location>
        <begin position="25"/>
        <end position="105"/>
    </location>
</feature>
<dbReference type="EMBL" id="VWPK01000027">
    <property type="protein sequence ID" value="KAA5610828.1"/>
    <property type="molecule type" value="Genomic_DNA"/>
</dbReference>
<dbReference type="Proteomes" id="UP000325255">
    <property type="component" value="Unassembled WGS sequence"/>
</dbReference>
<dbReference type="NCBIfam" id="TIGR00778">
    <property type="entry name" value="ahpD_dom"/>
    <property type="match status" value="1"/>
</dbReference>
<keyword evidence="3" id="KW-1185">Reference proteome</keyword>
<dbReference type="InterPro" id="IPR004675">
    <property type="entry name" value="AhpD_core"/>
</dbReference>
<reference evidence="2 3" key="1">
    <citation type="submission" date="2019-09" db="EMBL/GenBank/DDBJ databases">
        <title>Genome sequence of Rhodovastum atsumiense, a diverse member of the Acetobacteraceae family of non-sulfur purple photosynthetic bacteria.</title>
        <authorList>
            <person name="Meyer T."/>
            <person name="Kyndt J."/>
        </authorList>
    </citation>
    <scope>NUCLEOTIDE SEQUENCE [LARGE SCALE GENOMIC DNA]</scope>
    <source>
        <strain evidence="2 3">DSM 21279</strain>
    </source>
</reference>